<dbReference type="AlphaFoldDB" id="A0A1C3RHS5"/>
<dbReference type="Gene3D" id="3.40.1480.10">
    <property type="entry name" value="MOFRL domain"/>
    <property type="match status" value="1"/>
</dbReference>
<sequence length="413" mass="44427">MKTLLQNAFNEAIRVADAHEVMKDYLPKERSGKVTVIGAGKGAAKMAQAFEQYWLGEINGLVITRYGHSVPTKHIEVVEAAHPVPDEAGLNGAKRIMEMVSPLGEDDLVFALISGGGSALLSLPIEGVEMAEKQAVNKALLQCGATIDEINCVRKHLSAIKGGRLAKACYPAQLMTLSISDVPGDDACVIASGPTVGDPSTTEQALDILKRYKIKGYDEKLVESIKLDDECFKNSVYELIATPQKSLQAASDFLASKGIASLILSDRIEGEACEMAKMHAAIVRQIIDHGQPINAPCVLLSGGEATVSLKNLKGRGGPNGEFMLSFLDQIRGLDNVYALAADTDGIDGSEDNAGAWVDPSSQVRMEKLGLNLHEYLENNLSYDFFEKMGDLFKPGPTLTNVNDFRVIYIAGSK</sequence>
<keyword evidence="8" id="KW-1185">Reference proteome</keyword>
<dbReference type="InterPro" id="IPR038614">
    <property type="entry name" value="GK_N_sf"/>
</dbReference>
<dbReference type="GO" id="GO:0005524">
    <property type="term" value="F:ATP binding"/>
    <property type="evidence" value="ECO:0007669"/>
    <property type="project" value="UniProtKB-KW"/>
</dbReference>
<keyword evidence="1" id="KW-0808">Transferase</keyword>
<dbReference type="STRING" id="1867952.MTBPR1_30200"/>
<dbReference type="PANTHER" id="PTHR12227">
    <property type="entry name" value="GLYCERATE KINASE"/>
    <property type="match status" value="1"/>
</dbReference>
<keyword evidence="7" id="KW-0560">Oxidoreductase</keyword>
<dbReference type="Pfam" id="PF13660">
    <property type="entry name" value="DUF4147"/>
    <property type="match status" value="1"/>
</dbReference>
<evidence type="ECO:0000256" key="1">
    <source>
        <dbReference type="ARBA" id="ARBA00022679"/>
    </source>
</evidence>
<evidence type="ECO:0000259" key="6">
    <source>
        <dbReference type="Pfam" id="PF13660"/>
    </source>
</evidence>
<evidence type="ECO:0000313" key="8">
    <source>
        <dbReference type="Proteomes" id="UP000231658"/>
    </source>
</evidence>
<dbReference type="InterPro" id="IPR039760">
    <property type="entry name" value="MOFRL_protein"/>
</dbReference>
<gene>
    <name evidence="7" type="primary">ttuD</name>
    <name evidence="7" type="ORF">MTBPR1_30200</name>
</gene>
<dbReference type="EMBL" id="FLYE01000023">
    <property type="protein sequence ID" value="SCA56830.1"/>
    <property type="molecule type" value="Genomic_DNA"/>
</dbReference>
<keyword evidence="3" id="KW-0418">Kinase</keyword>
<dbReference type="OrthoDB" id="9766552at2"/>
<dbReference type="GO" id="GO:0008887">
    <property type="term" value="F:glycerate kinase activity"/>
    <property type="evidence" value="ECO:0007669"/>
    <property type="project" value="InterPro"/>
</dbReference>
<dbReference type="InterPro" id="IPR025286">
    <property type="entry name" value="MOFRL_assoc_dom"/>
</dbReference>
<evidence type="ECO:0000256" key="4">
    <source>
        <dbReference type="ARBA" id="ARBA00022840"/>
    </source>
</evidence>
<dbReference type="GO" id="GO:0016618">
    <property type="term" value="F:hydroxypyruvate reductase [NAD(P)H] activity"/>
    <property type="evidence" value="ECO:0007669"/>
    <property type="project" value="UniProtKB-EC"/>
</dbReference>
<dbReference type="Gene3D" id="3.40.50.10180">
    <property type="entry name" value="Glycerate kinase, MOFRL-like N-terminal domain"/>
    <property type="match status" value="1"/>
</dbReference>
<dbReference type="FunFam" id="3.40.50.10180:FF:000001">
    <property type="entry name" value="Glycerate kinase"/>
    <property type="match status" value="1"/>
</dbReference>
<keyword evidence="2" id="KW-0547">Nucleotide-binding</keyword>
<dbReference type="EC" id="1.1.1.81" evidence="7"/>
<reference evidence="7 8" key="1">
    <citation type="submission" date="2016-07" db="EMBL/GenBank/DDBJ databases">
        <authorList>
            <person name="Lefevre C.T."/>
        </authorList>
    </citation>
    <scope>NUCLEOTIDE SEQUENCE [LARGE SCALE GENOMIC DNA]</scope>
    <source>
        <strain evidence="7">PR1</strain>
    </source>
</reference>
<dbReference type="RefSeq" id="WP_069188896.1">
    <property type="nucleotide sequence ID" value="NZ_FLYE01000023.1"/>
</dbReference>
<evidence type="ECO:0000256" key="3">
    <source>
        <dbReference type="ARBA" id="ARBA00022777"/>
    </source>
</evidence>
<dbReference type="InterPro" id="IPR007835">
    <property type="entry name" value="MOFRL"/>
</dbReference>
<organism evidence="7 8">
    <name type="scientific">Candidatus Terasakiella magnetica</name>
    <dbReference type="NCBI Taxonomy" id="1867952"/>
    <lineage>
        <taxon>Bacteria</taxon>
        <taxon>Pseudomonadati</taxon>
        <taxon>Pseudomonadota</taxon>
        <taxon>Alphaproteobacteria</taxon>
        <taxon>Rhodospirillales</taxon>
        <taxon>Terasakiellaceae</taxon>
        <taxon>Terasakiella</taxon>
    </lineage>
</organism>
<dbReference type="SUPFAM" id="SSF82544">
    <property type="entry name" value="GckA/TtuD-like"/>
    <property type="match status" value="1"/>
</dbReference>
<dbReference type="PANTHER" id="PTHR12227:SF0">
    <property type="entry name" value="GLYCERATE KINASE"/>
    <property type="match status" value="1"/>
</dbReference>
<feature type="domain" description="MOFRL-associated" evidence="6">
    <location>
        <begin position="5"/>
        <end position="219"/>
    </location>
</feature>
<dbReference type="InterPro" id="IPR037035">
    <property type="entry name" value="GK-like_C_sf"/>
</dbReference>
<feature type="domain" description="MOFRL" evidence="5">
    <location>
        <begin position="297"/>
        <end position="403"/>
    </location>
</feature>
<keyword evidence="4" id="KW-0067">ATP-binding</keyword>
<accession>A0A1C3RHS5</accession>
<evidence type="ECO:0000259" key="5">
    <source>
        <dbReference type="Pfam" id="PF05161"/>
    </source>
</evidence>
<name>A0A1C3RHS5_9PROT</name>
<keyword evidence="7" id="KW-0670">Pyruvate</keyword>
<proteinExistence type="predicted"/>
<evidence type="ECO:0000313" key="7">
    <source>
        <dbReference type="EMBL" id="SCA56830.1"/>
    </source>
</evidence>
<evidence type="ECO:0000256" key="2">
    <source>
        <dbReference type="ARBA" id="ARBA00022741"/>
    </source>
</evidence>
<protein>
    <submittedName>
        <fullName evidence="7">Putative hydroxypyruvate reductase</fullName>
        <ecNumber evidence="7">1.1.1.81</ecNumber>
    </submittedName>
</protein>
<dbReference type="Pfam" id="PF05161">
    <property type="entry name" value="MOFRL"/>
    <property type="match status" value="1"/>
</dbReference>
<dbReference type="GO" id="GO:0005737">
    <property type="term" value="C:cytoplasm"/>
    <property type="evidence" value="ECO:0007669"/>
    <property type="project" value="TreeGrafter"/>
</dbReference>
<dbReference type="Proteomes" id="UP000231658">
    <property type="component" value="Unassembled WGS sequence"/>
</dbReference>